<comment type="caution">
    <text evidence="1">The sequence shown here is derived from an EMBL/GenBank/DDBJ whole genome shotgun (WGS) entry which is preliminary data.</text>
</comment>
<evidence type="ECO:0000313" key="2">
    <source>
        <dbReference type="Proteomes" id="UP001054945"/>
    </source>
</evidence>
<name>A0AAV4PRB0_CAEEX</name>
<gene>
    <name evidence="1" type="ORF">CEXT_163631</name>
</gene>
<dbReference type="EMBL" id="BPLR01005151">
    <property type="protein sequence ID" value="GIY00173.1"/>
    <property type="molecule type" value="Genomic_DNA"/>
</dbReference>
<dbReference type="Proteomes" id="UP001054945">
    <property type="component" value="Unassembled WGS sequence"/>
</dbReference>
<keyword evidence="2" id="KW-1185">Reference proteome</keyword>
<accession>A0AAV4PRB0</accession>
<proteinExistence type="predicted"/>
<sequence>MPTLSEETYYSTFLHSRTAHLFPNPPPDRMGCSSLAEELMEGLTTVISYPPVLLTCSPTLPDRMGCSSLAE</sequence>
<reference evidence="1 2" key="1">
    <citation type="submission" date="2021-06" db="EMBL/GenBank/DDBJ databases">
        <title>Caerostris extrusa draft genome.</title>
        <authorList>
            <person name="Kono N."/>
            <person name="Arakawa K."/>
        </authorList>
    </citation>
    <scope>NUCLEOTIDE SEQUENCE [LARGE SCALE GENOMIC DNA]</scope>
</reference>
<protein>
    <submittedName>
        <fullName evidence="1">Uncharacterized protein</fullName>
    </submittedName>
</protein>
<dbReference type="AlphaFoldDB" id="A0AAV4PRB0"/>
<evidence type="ECO:0000313" key="1">
    <source>
        <dbReference type="EMBL" id="GIY00173.1"/>
    </source>
</evidence>
<organism evidence="1 2">
    <name type="scientific">Caerostris extrusa</name>
    <name type="common">Bark spider</name>
    <name type="synonym">Caerostris bankana</name>
    <dbReference type="NCBI Taxonomy" id="172846"/>
    <lineage>
        <taxon>Eukaryota</taxon>
        <taxon>Metazoa</taxon>
        <taxon>Ecdysozoa</taxon>
        <taxon>Arthropoda</taxon>
        <taxon>Chelicerata</taxon>
        <taxon>Arachnida</taxon>
        <taxon>Araneae</taxon>
        <taxon>Araneomorphae</taxon>
        <taxon>Entelegynae</taxon>
        <taxon>Araneoidea</taxon>
        <taxon>Araneidae</taxon>
        <taxon>Caerostris</taxon>
    </lineage>
</organism>